<dbReference type="InterPro" id="IPR025699">
    <property type="entry name" value="ABC2_memb-like"/>
</dbReference>
<evidence type="ECO:0000256" key="1">
    <source>
        <dbReference type="SAM" id="Phobius"/>
    </source>
</evidence>
<feature type="transmembrane region" description="Helical" evidence="1">
    <location>
        <begin position="107"/>
        <end position="127"/>
    </location>
</feature>
<dbReference type="RefSeq" id="WP_069995456.1">
    <property type="nucleotide sequence ID" value="NZ_FMPG01000002.1"/>
</dbReference>
<gene>
    <name evidence="2" type="ORF">SAMEA2297795_00918</name>
    <name evidence="3" type="ORF">SAMEA2297796_01285</name>
</gene>
<feature type="transmembrane region" description="Helical" evidence="1">
    <location>
        <begin position="20"/>
        <end position="47"/>
    </location>
</feature>
<protein>
    <submittedName>
        <fullName evidence="2">Membrane protein</fullName>
    </submittedName>
</protein>
<name>A0A1D4JWL9_9STAP</name>
<dbReference type="EMBL" id="FMPG01000002">
    <property type="protein sequence ID" value="SCS65941.1"/>
    <property type="molecule type" value="Genomic_DNA"/>
</dbReference>
<evidence type="ECO:0000313" key="5">
    <source>
        <dbReference type="Proteomes" id="UP000095768"/>
    </source>
</evidence>
<dbReference type="OrthoDB" id="1655186at2"/>
<dbReference type="Proteomes" id="UP000095768">
    <property type="component" value="Unassembled WGS sequence"/>
</dbReference>
<dbReference type="EMBL" id="FMPI01000007">
    <property type="protein sequence ID" value="SCS86923.1"/>
    <property type="molecule type" value="Genomic_DNA"/>
</dbReference>
<feature type="transmembrane region" description="Helical" evidence="1">
    <location>
        <begin position="81"/>
        <end position="101"/>
    </location>
</feature>
<dbReference type="Proteomes" id="UP000095412">
    <property type="component" value="Unassembled WGS sequence"/>
</dbReference>
<reference evidence="3 4" key="2">
    <citation type="submission" date="2016-09" db="EMBL/GenBank/DDBJ databases">
        <authorList>
            <consortium name="Pathogen Informatics"/>
            <person name="Sun Q."/>
            <person name="Inoue M."/>
        </authorList>
    </citation>
    <scope>NUCLEOTIDE SEQUENCE [LARGE SCALE GENOMIC DNA]</scope>
    <source>
        <strain evidence="3 4">82C</strain>
    </source>
</reference>
<keyword evidence="1" id="KW-0812">Transmembrane</keyword>
<keyword evidence="1" id="KW-1133">Transmembrane helix</keyword>
<reference evidence="2 5" key="1">
    <citation type="submission" date="2016-09" db="EMBL/GenBank/DDBJ databases">
        <authorList>
            <consortium name="Pathogen Informatics"/>
        </authorList>
    </citation>
    <scope>NUCLEOTIDE SEQUENCE [LARGE SCALE GENOMIC DNA]</scope>
    <source>
        <strain evidence="2 5">82B</strain>
    </source>
</reference>
<evidence type="ECO:0000313" key="4">
    <source>
        <dbReference type="Proteomes" id="UP000095412"/>
    </source>
</evidence>
<dbReference type="AlphaFoldDB" id="A0A1D4JWL9"/>
<accession>A0A1D4JWL9</accession>
<keyword evidence="1" id="KW-0472">Membrane</keyword>
<evidence type="ECO:0000313" key="2">
    <source>
        <dbReference type="EMBL" id="SCS65941.1"/>
    </source>
</evidence>
<keyword evidence="4" id="KW-1185">Reference proteome</keyword>
<organism evidence="2 5">
    <name type="scientific">Staphylococcus caeli</name>
    <dbReference type="NCBI Taxonomy" id="2201815"/>
    <lineage>
        <taxon>Bacteria</taxon>
        <taxon>Bacillati</taxon>
        <taxon>Bacillota</taxon>
        <taxon>Bacilli</taxon>
        <taxon>Bacillales</taxon>
        <taxon>Staphylococcaceae</taxon>
        <taxon>Staphylococcus</taxon>
    </lineage>
</organism>
<feature type="transmembrane region" description="Helical" evidence="1">
    <location>
        <begin position="181"/>
        <end position="201"/>
    </location>
</feature>
<proteinExistence type="predicted"/>
<dbReference type="Pfam" id="PF13346">
    <property type="entry name" value="ABC2_membrane_5"/>
    <property type="match status" value="1"/>
</dbReference>
<sequence length="211" mass="23141">MKGLILSSFYTTKKSLYTYLVVAIFASIAFSFVNPTMACFLPMIFLISPVTDNIKHEKDSKWMYYISTLPSGRKAYVNGYFAFYGMLIFIGLILGTVSVSLVTQDLAMTVTAILVGIGGAGTYAMMFPLTFKFGPENSNVILITTSIIVIALFFIVFYGVIFTNLGSSVSSLDASSMGLTFIFVGIYAVVGLLFLTISYIASMRIFSKQEL</sequence>
<feature type="transmembrane region" description="Helical" evidence="1">
    <location>
        <begin position="139"/>
        <end position="161"/>
    </location>
</feature>
<evidence type="ECO:0000313" key="3">
    <source>
        <dbReference type="EMBL" id="SCS86923.1"/>
    </source>
</evidence>